<reference evidence="1 2" key="1">
    <citation type="submission" date="2024-01" db="EMBL/GenBank/DDBJ databases">
        <title>The genomes of 5 underutilized Papilionoideae crops provide insights into root nodulation and disease resistanc.</title>
        <authorList>
            <person name="Yuan L."/>
        </authorList>
    </citation>
    <scope>NUCLEOTIDE SEQUENCE [LARGE SCALE GENOMIC DNA]</scope>
    <source>
        <strain evidence="1">ZHUSHIDOU_FW_LH</strain>
        <tissue evidence="1">Leaf</tissue>
    </source>
</reference>
<sequence>MFSKTYSTFSYINNIILIDTAVGGDLREYLGGLANCENMPKYVEEHPFGQSRIDETSPSWNLYLQIIASHSACESAENVSMKT</sequence>
<gene>
    <name evidence="1" type="ORF">RIF29_19229</name>
</gene>
<dbReference type="Proteomes" id="UP001372338">
    <property type="component" value="Unassembled WGS sequence"/>
</dbReference>
<organism evidence="1 2">
    <name type="scientific">Crotalaria pallida</name>
    <name type="common">Smooth rattlebox</name>
    <name type="synonym">Crotalaria striata</name>
    <dbReference type="NCBI Taxonomy" id="3830"/>
    <lineage>
        <taxon>Eukaryota</taxon>
        <taxon>Viridiplantae</taxon>
        <taxon>Streptophyta</taxon>
        <taxon>Embryophyta</taxon>
        <taxon>Tracheophyta</taxon>
        <taxon>Spermatophyta</taxon>
        <taxon>Magnoliopsida</taxon>
        <taxon>eudicotyledons</taxon>
        <taxon>Gunneridae</taxon>
        <taxon>Pentapetalae</taxon>
        <taxon>rosids</taxon>
        <taxon>fabids</taxon>
        <taxon>Fabales</taxon>
        <taxon>Fabaceae</taxon>
        <taxon>Papilionoideae</taxon>
        <taxon>50 kb inversion clade</taxon>
        <taxon>genistoids sensu lato</taxon>
        <taxon>core genistoids</taxon>
        <taxon>Crotalarieae</taxon>
        <taxon>Crotalaria</taxon>
    </lineage>
</organism>
<dbReference type="AlphaFoldDB" id="A0AAN9F3I0"/>
<comment type="caution">
    <text evidence="1">The sequence shown here is derived from an EMBL/GenBank/DDBJ whole genome shotgun (WGS) entry which is preliminary data.</text>
</comment>
<proteinExistence type="predicted"/>
<protein>
    <submittedName>
        <fullName evidence="1">Uncharacterized protein</fullName>
    </submittedName>
</protein>
<evidence type="ECO:0000313" key="1">
    <source>
        <dbReference type="EMBL" id="KAK7266580.1"/>
    </source>
</evidence>
<evidence type="ECO:0000313" key="2">
    <source>
        <dbReference type="Proteomes" id="UP001372338"/>
    </source>
</evidence>
<name>A0AAN9F3I0_CROPI</name>
<keyword evidence="2" id="KW-1185">Reference proteome</keyword>
<dbReference type="EMBL" id="JAYWIO010000004">
    <property type="protein sequence ID" value="KAK7266580.1"/>
    <property type="molecule type" value="Genomic_DNA"/>
</dbReference>
<accession>A0AAN9F3I0</accession>